<dbReference type="InterPro" id="IPR016102">
    <property type="entry name" value="Succinyl-CoA_synth-like"/>
</dbReference>
<protein>
    <submittedName>
        <fullName evidence="6">CoA-binding protein</fullName>
    </submittedName>
</protein>
<dbReference type="Pfam" id="PF13380">
    <property type="entry name" value="CoA_binding_2"/>
    <property type="match status" value="1"/>
</dbReference>
<evidence type="ECO:0000256" key="3">
    <source>
        <dbReference type="ARBA" id="ARBA00022840"/>
    </source>
</evidence>
<evidence type="ECO:0000256" key="4">
    <source>
        <dbReference type="PROSITE-ProRule" id="PRU00409"/>
    </source>
</evidence>
<dbReference type="Gene3D" id="3.40.50.261">
    <property type="entry name" value="Succinyl-CoA synthetase domains"/>
    <property type="match status" value="2"/>
</dbReference>
<gene>
    <name evidence="6" type="ORF">GPA26_08655</name>
</gene>
<dbReference type="Gene3D" id="3.30.1490.20">
    <property type="entry name" value="ATP-grasp fold, A domain"/>
    <property type="match status" value="1"/>
</dbReference>
<organism evidence="6 7">
    <name type="scientific">Aromatoleum petrolei</name>
    <dbReference type="NCBI Taxonomy" id="76116"/>
    <lineage>
        <taxon>Bacteria</taxon>
        <taxon>Pseudomonadati</taxon>
        <taxon>Pseudomonadota</taxon>
        <taxon>Betaproteobacteria</taxon>
        <taxon>Rhodocyclales</taxon>
        <taxon>Rhodocyclaceae</taxon>
        <taxon>Aromatoleum</taxon>
    </lineage>
</organism>
<dbReference type="SUPFAM" id="SSF51735">
    <property type="entry name" value="NAD(P)-binding Rossmann-fold domains"/>
    <property type="match status" value="1"/>
</dbReference>
<accession>A0ABX1MQF7</accession>
<evidence type="ECO:0000313" key="7">
    <source>
        <dbReference type="Proteomes" id="UP000652074"/>
    </source>
</evidence>
<dbReference type="InterPro" id="IPR003781">
    <property type="entry name" value="CoA-bd"/>
</dbReference>
<keyword evidence="7" id="KW-1185">Reference proteome</keyword>
<feature type="domain" description="ATP-grasp" evidence="5">
    <location>
        <begin position="503"/>
        <end position="539"/>
    </location>
</feature>
<name>A0ABX1MQF7_9RHOO</name>
<dbReference type="Pfam" id="PF13607">
    <property type="entry name" value="Succ_CoA_lig"/>
    <property type="match status" value="1"/>
</dbReference>
<evidence type="ECO:0000256" key="1">
    <source>
        <dbReference type="ARBA" id="ARBA00022598"/>
    </source>
</evidence>
<comment type="caution">
    <text evidence="6">The sequence shown here is derived from an EMBL/GenBank/DDBJ whole genome shotgun (WGS) entry which is preliminary data.</text>
</comment>
<dbReference type="PANTHER" id="PTHR43334:SF1">
    <property type="entry name" value="3-HYDROXYPROPIONATE--COA LIGASE [ADP-FORMING]"/>
    <property type="match status" value="1"/>
</dbReference>
<evidence type="ECO:0000313" key="6">
    <source>
        <dbReference type="EMBL" id="NMF88556.1"/>
    </source>
</evidence>
<dbReference type="SUPFAM" id="SSF52210">
    <property type="entry name" value="Succinyl-CoA synthetase domains"/>
    <property type="match status" value="2"/>
</dbReference>
<evidence type="ECO:0000259" key="5">
    <source>
        <dbReference type="PROSITE" id="PS50975"/>
    </source>
</evidence>
<dbReference type="InterPro" id="IPR011761">
    <property type="entry name" value="ATP-grasp"/>
</dbReference>
<dbReference type="Proteomes" id="UP000652074">
    <property type="component" value="Unassembled WGS sequence"/>
</dbReference>
<dbReference type="InterPro" id="IPR013815">
    <property type="entry name" value="ATP_grasp_subdomain_1"/>
</dbReference>
<dbReference type="InterPro" id="IPR051538">
    <property type="entry name" value="Acyl-CoA_Synth/Transferase"/>
</dbReference>
<keyword evidence="1" id="KW-0436">Ligase</keyword>
<dbReference type="Gene3D" id="3.30.470.20">
    <property type="entry name" value="ATP-grasp fold, B domain"/>
    <property type="match status" value="1"/>
</dbReference>
<dbReference type="SUPFAM" id="SSF56059">
    <property type="entry name" value="Glutathione synthetase ATP-binding domain-like"/>
    <property type="match status" value="1"/>
</dbReference>
<keyword evidence="3 4" id="KW-0067">ATP-binding</keyword>
<dbReference type="EMBL" id="WTVR01000014">
    <property type="protein sequence ID" value="NMF88556.1"/>
    <property type="molecule type" value="Genomic_DNA"/>
</dbReference>
<dbReference type="Gene3D" id="3.40.50.720">
    <property type="entry name" value="NAD(P)-binding Rossmann-like Domain"/>
    <property type="match status" value="1"/>
</dbReference>
<keyword evidence="2 4" id="KW-0547">Nucleotide-binding</keyword>
<dbReference type="Pfam" id="PF13549">
    <property type="entry name" value="ATP-grasp_5"/>
    <property type="match status" value="1"/>
</dbReference>
<dbReference type="PANTHER" id="PTHR43334">
    <property type="entry name" value="ACETATE--COA LIGASE [ADP-FORMING]"/>
    <property type="match status" value="1"/>
</dbReference>
<dbReference type="InterPro" id="IPR032875">
    <property type="entry name" value="Succ_CoA_lig_flav_dom"/>
</dbReference>
<dbReference type="SMART" id="SM00881">
    <property type="entry name" value="CoA_binding"/>
    <property type="match status" value="1"/>
</dbReference>
<proteinExistence type="predicted"/>
<dbReference type="PROSITE" id="PS50975">
    <property type="entry name" value="ATP_GRASP"/>
    <property type="match status" value="1"/>
</dbReference>
<reference evidence="6 7" key="1">
    <citation type="submission" date="2019-12" db="EMBL/GenBank/DDBJ databases">
        <title>Comparative genomics gives insights into the taxonomy of the Azoarcus-Aromatoleum group and reveals separate origins of nif in the plant-associated Azoarcus and non-plant-associated Aromatoleum sub-groups.</title>
        <authorList>
            <person name="Lafos M."/>
            <person name="Maluk M."/>
            <person name="Batista M."/>
            <person name="Junghare M."/>
            <person name="Carmona M."/>
            <person name="Faoro H."/>
            <person name="Cruz L.M."/>
            <person name="Battistoni F."/>
            <person name="De Souza E."/>
            <person name="Pedrosa F."/>
            <person name="Chen W.-M."/>
            <person name="Poole P.S."/>
            <person name="Dixon R.A."/>
            <person name="James E.K."/>
        </authorList>
    </citation>
    <scope>NUCLEOTIDE SEQUENCE [LARGE SCALE GENOMIC DNA]</scope>
    <source>
        <strain evidence="6 7">ToN1</strain>
    </source>
</reference>
<evidence type="ECO:0000256" key="2">
    <source>
        <dbReference type="ARBA" id="ARBA00022741"/>
    </source>
</evidence>
<sequence length="714" mass="75743">MTSPRRVYRHTELDRVLNPRSIAIVGASPRPGSFGERLQKNLDGFSGRVYLVNAKYEEVGGVPCFSSISALPEVPDCVAITVAREAAEPIVQEAGELGAGGVILYASGYAETGKPERVAEQSRLTELGHRYNLRILGPNCLGIANYLRGARITFSEYPKFSAPRPESVGIASQSGALSQSLAQAIERGMSVSHAFSAGNQSDVDIADLVAYLAEEPSCRAIACVFEGMANPERLIAAADIAWQADKPLVIHKIATGEQGALAAMSHTGSLAGSGAAYLAAFERAGAIVVDDFEALMETAAFFAKAPKPKARGVAVLATSGGASIMAADKAEIHGVPLPQPQPEVTAILESHIPDFGSARNPCDVTAQVVNNPESLGACAEALMGDHHYGAVVLPQPVAFDVHTPRIKVFSDLAARYGKITCNVLISDWLQGPATREAEMDPNVAIFRSMDRCFATLAAWHKREERLASPLPAYRRLAPAAAARQAAELLDAAPNRTLTEREAKAVLSLYGVPVVGERLVTSEAAAVDAAHQLGYPIAMKVESPDIPHKTEAGVIALNLRNETELRAAYARVTANALKVADASRINGALLQPMIPSGAEIMVGARVDPLFGPLVVVSLGGVLVELLKDSLVAQAPVSADEARQMIEKLKGVAVLKGFRGSEPVDLDRLADTVARLSEFAADHRDRIAELDVNPLICSGRRITAVDALVVLQRNDK</sequence>
<dbReference type="RefSeq" id="WP_169205977.1">
    <property type="nucleotide sequence ID" value="NZ_CP059560.1"/>
</dbReference>
<dbReference type="InterPro" id="IPR036291">
    <property type="entry name" value="NAD(P)-bd_dom_sf"/>
</dbReference>